<dbReference type="RefSeq" id="WP_201916981.1">
    <property type="nucleotide sequence ID" value="NZ_BAABAX010000021.1"/>
</dbReference>
<feature type="signal peptide" evidence="3">
    <location>
        <begin position="1"/>
        <end position="25"/>
    </location>
</feature>
<evidence type="ECO:0000259" key="4">
    <source>
        <dbReference type="Pfam" id="PF18962"/>
    </source>
</evidence>
<evidence type="ECO:0000256" key="3">
    <source>
        <dbReference type="SAM" id="SignalP"/>
    </source>
</evidence>
<dbReference type="Proteomes" id="UP000651057">
    <property type="component" value="Unassembled WGS sequence"/>
</dbReference>
<dbReference type="SUPFAM" id="SSF51126">
    <property type="entry name" value="Pectin lyase-like"/>
    <property type="match status" value="1"/>
</dbReference>
<feature type="domain" description="Secretion system C-terminal sorting" evidence="4">
    <location>
        <begin position="870"/>
        <end position="932"/>
    </location>
</feature>
<dbReference type="AlphaFoldDB" id="A0A937D750"/>
<keyword evidence="6" id="KW-1185">Reference proteome</keyword>
<dbReference type="EMBL" id="JAERQJ010000001">
    <property type="protein sequence ID" value="MBL0682735.1"/>
    <property type="molecule type" value="Genomic_DNA"/>
</dbReference>
<evidence type="ECO:0000313" key="6">
    <source>
        <dbReference type="Proteomes" id="UP000651057"/>
    </source>
</evidence>
<reference evidence="5" key="1">
    <citation type="submission" date="2021-01" db="EMBL/GenBank/DDBJ databases">
        <authorList>
            <person name="Zhong Y.L."/>
        </authorList>
    </citation>
    <scope>NUCLEOTIDE SEQUENCE</scope>
    <source>
        <strain evidence="5">KCTC 23302</strain>
    </source>
</reference>
<keyword evidence="1 3" id="KW-0732">Signal</keyword>
<dbReference type="Pfam" id="PF17957">
    <property type="entry name" value="Big_7"/>
    <property type="match status" value="2"/>
</dbReference>
<accession>A0A937D750</accession>
<dbReference type="InterPro" id="IPR013783">
    <property type="entry name" value="Ig-like_fold"/>
</dbReference>
<organism evidence="5 6">
    <name type="scientific">Aquimarina mytili</name>
    <dbReference type="NCBI Taxonomy" id="874423"/>
    <lineage>
        <taxon>Bacteria</taxon>
        <taxon>Pseudomonadati</taxon>
        <taxon>Bacteroidota</taxon>
        <taxon>Flavobacteriia</taxon>
        <taxon>Flavobacteriales</taxon>
        <taxon>Flavobacteriaceae</taxon>
        <taxon>Aquimarina</taxon>
    </lineage>
</organism>
<gene>
    <name evidence="5" type="ORF">JJQ60_04350</name>
</gene>
<evidence type="ECO:0000313" key="5">
    <source>
        <dbReference type="EMBL" id="MBL0682735.1"/>
    </source>
</evidence>
<evidence type="ECO:0000256" key="1">
    <source>
        <dbReference type="ARBA" id="ARBA00022729"/>
    </source>
</evidence>
<sequence>MKNIKLILTNCLLCLLILGSSVAVAQTSTLLGYDSSGKLTYKKDNKGNRIPDFSYVGYHHGEKQIPNIRVVKTISPKGSGDNWSHIQNAIKEVESKKLENGFRGALLLKAGTYRISKELKITKSGVVIRGEGDRTKLIATTRKEKADFIVFQGSGSANSISSTRKKITSGYVPIGAQTVTVQSGHSFKKGDRIFLERKPNQNWIELLKMHTLSNSGNDTNWTPRDYTIRYKREVTAVNGNKITFDAPVVDPIDPRHAEGFLYKYSWNGRIENVGIEKMRLESVFSSNEDEKHAWDAITFRNTENAWARNINSYYFGYSCVNVDRSSSKISVLDSKMLDPKSKTSGGRKYSFNCDGQQVLFKNCLARGGRHDFVTGARVAGPNVFVNCTSQNQKSTTGPHHRWATGILFDQVKGTKAFAAENRRNSGSGHGWAGAQTMFWNCTTTTRFVMHDPPGDHRNWAIGCKGSITNKGSFATEPLAYVESKGIQLNPRSLYEKQLKDRLGNTTNPPQNQKPSISFASPSGNMTVQEGYSSFKVTVNASDSDGSVSNVKLYVDGNFVRQEVNAPYTWGNGNNTNELLGLSIGNHTIKAEATDNDGAKAEATFILKVEGEVSTINPIVSFIKPSGNLTVQEGYDIEIEANATDEDGAINNVKLYINNALVRQENKVPYTWGHATSPNPDEINGLTVGTHTFKVVATDNDGNTGEDTFVLTVQNSDGGGNNQNCSFGTPIANGLTTMDNVSYTNVHILGQGGPNLSNFREFSINWDPTYNGLYKFAFNTNNGTPSWYVDFSETMSYQLKNAQPEVTLSNTGFNGLDGSYWITKDGDNFVMVSKGRGFTLYFSNTNQVPSCSNRLSKVSISIKNSQNILLHPNPVKSDVLSIGGLKNQNVSIQIFNLIGRRVLNKEIKGQNVYLLPVRGLETGNYILKINGNGIDRSIHFVKE</sequence>
<feature type="region of interest" description="Disordered" evidence="2">
    <location>
        <begin position="501"/>
        <end position="522"/>
    </location>
</feature>
<evidence type="ECO:0000256" key="2">
    <source>
        <dbReference type="SAM" id="MobiDB-lite"/>
    </source>
</evidence>
<dbReference type="Gene3D" id="2.60.40.10">
    <property type="entry name" value="Immunoglobulins"/>
    <property type="match status" value="2"/>
</dbReference>
<dbReference type="Pfam" id="PF18962">
    <property type="entry name" value="Por_Secre_tail"/>
    <property type="match status" value="1"/>
</dbReference>
<name>A0A937D750_9FLAO</name>
<feature type="compositionally biased region" description="Polar residues" evidence="2">
    <location>
        <begin position="503"/>
        <end position="522"/>
    </location>
</feature>
<dbReference type="NCBIfam" id="TIGR04183">
    <property type="entry name" value="Por_Secre_tail"/>
    <property type="match status" value="1"/>
</dbReference>
<dbReference type="InterPro" id="IPR011050">
    <property type="entry name" value="Pectin_lyase_fold/virulence"/>
</dbReference>
<protein>
    <submittedName>
        <fullName evidence="5">T9SS type A sorting domain-containing protein</fullName>
    </submittedName>
</protein>
<proteinExistence type="predicted"/>
<feature type="chain" id="PRO_5036908027" evidence="3">
    <location>
        <begin position="26"/>
        <end position="942"/>
    </location>
</feature>
<comment type="caution">
    <text evidence="5">The sequence shown here is derived from an EMBL/GenBank/DDBJ whole genome shotgun (WGS) entry which is preliminary data.</text>
</comment>
<dbReference type="InterPro" id="IPR026444">
    <property type="entry name" value="Secre_tail"/>
</dbReference>